<dbReference type="Proteomes" id="UP000887568">
    <property type="component" value="Unplaced"/>
</dbReference>
<evidence type="ECO:0000256" key="4">
    <source>
        <dbReference type="ARBA" id="ARBA00022553"/>
    </source>
</evidence>
<evidence type="ECO:0000259" key="17">
    <source>
        <dbReference type="PROSITE" id="PS50803"/>
    </source>
</evidence>
<feature type="compositionally biased region" description="Basic and acidic residues" evidence="15">
    <location>
        <begin position="113"/>
        <end position="130"/>
    </location>
</feature>
<keyword evidence="9" id="KW-0804">Transcription</keyword>
<dbReference type="InterPro" id="IPR003654">
    <property type="entry name" value="OAR_dom"/>
</dbReference>
<reference evidence="18" key="1">
    <citation type="submission" date="2022-11" db="UniProtKB">
        <authorList>
            <consortium name="EnsemblMetazoa"/>
        </authorList>
    </citation>
    <scope>IDENTIFICATION</scope>
</reference>
<dbReference type="GeneID" id="119727319"/>
<evidence type="ECO:0000256" key="6">
    <source>
        <dbReference type="ARBA" id="ARBA00023125"/>
    </source>
</evidence>
<protein>
    <recommendedName>
        <fullName evidence="12">Homeobox protein aristaless-like 4</fullName>
    </recommendedName>
</protein>
<evidence type="ECO:0000256" key="8">
    <source>
        <dbReference type="ARBA" id="ARBA00023159"/>
    </source>
</evidence>
<dbReference type="RefSeq" id="XP_038055105.1">
    <property type="nucleotide sequence ID" value="XM_038199177.1"/>
</dbReference>
<keyword evidence="6 13" id="KW-0238">DNA-binding</keyword>
<dbReference type="FunFam" id="1.10.10.60:FF:000127">
    <property type="entry name" value="homeobox protein aristaless-like 4"/>
    <property type="match status" value="1"/>
</dbReference>
<evidence type="ECO:0000256" key="5">
    <source>
        <dbReference type="ARBA" id="ARBA00023015"/>
    </source>
</evidence>
<accession>A0A913ZV10</accession>
<dbReference type="OrthoDB" id="6159439at2759"/>
<feature type="region of interest" description="Disordered" evidence="15">
    <location>
        <begin position="22"/>
        <end position="41"/>
    </location>
</feature>
<keyword evidence="3" id="KW-0217">Developmental protein</keyword>
<dbReference type="PANTHER" id="PTHR24329">
    <property type="entry name" value="HOMEOBOX PROTEIN ARISTALESS"/>
    <property type="match status" value="1"/>
</dbReference>
<feature type="DNA-binding region" description="Homeobox" evidence="13">
    <location>
        <begin position="159"/>
        <end position="218"/>
    </location>
</feature>
<keyword evidence="4" id="KW-0597">Phosphoprotein</keyword>
<dbReference type="PROSITE" id="PS00027">
    <property type="entry name" value="HOMEOBOX_1"/>
    <property type="match status" value="1"/>
</dbReference>
<dbReference type="GO" id="GO:0005634">
    <property type="term" value="C:nucleus"/>
    <property type="evidence" value="ECO:0007669"/>
    <property type="project" value="UniProtKB-SubCell"/>
</dbReference>
<dbReference type="Pfam" id="PF03826">
    <property type="entry name" value="OAR"/>
    <property type="match status" value="1"/>
</dbReference>
<comment type="subunit">
    <text evidence="11">Binds DNA.</text>
</comment>
<dbReference type="InterPro" id="IPR017970">
    <property type="entry name" value="Homeobox_CS"/>
</dbReference>
<dbReference type="PROSITE" id="PS50803">
    <property type="entry name" value="OAR"/>
    <property type="match status" value="1"/>
</dbReference>
<evidence type="ECO:0000256" key="11">
    <source>
        <dbReference type="ARBA" id="ARBA00064179"/>
    </source>
</evidence>
<evidence type="ECO:0000256" key="3">
    <source>
        <dbReference type="ARBA" id="ARBA00022473"/>
    </source>
</evidence>
<dbReference type="Pfam" id="PF00046">
    <property type="entry name" value="Homeodomain"/>
    <property type="match status" value="1"/>
</dbReference>
<keyword evidence="5" id="KW-0805">Transcription regulation</keyword>
<evidence type="ECO:0000256" key="7">
    <source>
        <dbReference type="ARBA" id="ARBA00023155"/>
    </source>
</evidence>
<proteinExistence type="inferred from homology"/>
<keyword evidence="19" id="KW-1185">Reference proteome</keyword>
<evidence type="ECO:0000256" key="10">
    <source>
        <dbReference type="ARBA" id="ARBA00023242"/>
    </source>
</evidence>
<feature type="domain" description="OAR" evidence="17">
    <location>
        <begin position="421"/>
        <end position="434"/>
    </location>
</feature>
<dbReference type="PROSITE" id="PS50071">
    <property type="entry name" value="HOMEOBOX_2"/>
    <property type="match status" value="1"/>
</dbReference>
<feature type="domain" description="Homeobox" evidence="16">
    <location>
        <begin position="157"/>
        <end position="217"/>
    </location>
</feature>
<evidence type="ECO:0000313" key="19">
    <source>
        <dbReference type="Proteomes" id="UP000887568"/>
    </source>
</evidence>
<dbReference type="Gene3D" id="1.10.10.60">
    <property type="entry name" value="Homeodomain-like"/>
    <property type="match status" value="1"/>
</dbReference>
<evidence type="ECO:0000313" key="18">
    <source>
        <dbReference type="EnsemblMetazoa" id="XP_038055105.1"/>
    </source>
</evidence>
<dbReference type="AlphaFoldDB" id="A0A913ZV10"/>
<dbReference type="InterPro" id="IPR050649">
    <property type="entry name" value="Paired_Homeobox_TFs"/>
</dbReference>
<dbReference type="EnsemblMetazoa" id="XM_038199177.1">
    <property type="protein sequence ID" value="XP_038055105.1"/>
    <property type="gene ID" value="LOC119727319"/>
</dbReference>
<dbReference type="CDD" id="cd00086">
    <property type="entry name" value="homeodomain"/>
    <property type="match status" value="1"/>
</dbReference>
<evidence type="ECO:0000256" key="9">
    <source>
        <dbReference type="ARBA" id="ARBA00023163"/>
    </source>
</evidence>
<keyword evidence="8" id="KW-0010">Activator</keyword>
<evidence type="ECO:0000256" key="14">
    <source>
        <dbReference type="RuleBase" id="RU000682"/>
    </source>
</evidence>
<dbReference type="InterPro" id="IPR001356">
    <property type="entry name" value="HD"/>
</dbReference>
<dbReference type="PANTHER" id="PTHR24329:SF543">
    <property type="entry name" value="FI01017P-RELATED"/>
    <property type="match status" value="1"/>
</dbReference>
<evidence type="ECO:0000256" key="1">
    <source>
        <dbReference type="ARBA" id="ARBA00004123"/>
    </source>
</evidence>
<feature type="compositionally biased region" description="Basic and acidic residues" evidence="15">
    <location>
        <begin position="139"/>
        <end position="155"/>
    </location>
</feature>
<evidence type="ECO:0000256" key="15">
    <source>
        <dbReference type="SAM" id="MobiDB-lite"/>
    </source>
</evidence>
<name>A0A913ZV10_PATMI</name>
<comment type="similarity">
    <text evidence="2">Belongs to the paired homeobox family.</text>
</comment>
<dbReference type="OMA" id="HRTTEFN"/>
<evidence type="ECO:0000256" key="12">
    <source>
        <dbReference type="ARBA" id="ARBA00074894"/>
    </source>
</evidence>
<dbReference type="SMART" id="SM00389">
    <property type="entry name" value="HOX"/>
    <property type="match status" value="1"/>
</dbReference>
<organism evidence="18 19">
    <name type="scientific">Patiria miniata</name>
    <name type="common">Bat star</name>
    <name type="synonym">Asterina miniata</name>
    <dbReference type="NCBI Taxonomy" id="46514"/>
    <lineage>
        <taxon>Eukaryota</taxon>
        <taxon>Metazoa</taxon>
        <taxon>Echinodermata</taxon>
        <taxon>Eleutherozoa</taxon>
        <taxon>Asterozoa</taxon>
        <taxon>Asteroidea</taxon>
        <taxon>Valvatacea</taxon>
        <taxon>Valvatida</taxon>
        <taxon>Asterinidae</taxon>
        <taxon>Patiria</taxon>
    </lineage>
</organism>
<dbReference type="SUPFAM" id="SSF46689">
    <property type="entry name" value="Homeodomain-like"/>
    <property type="match status" value="1"/>
</dbReference>
<feature type="region of interest" description="Disordered" evidence="15">
    <location>
        <begin position="47"/>
        <end position="164"/>
    </location>
</feature>
<comment type="subcellular location">
    <subcellularLocation>
        <location evidence="1 13 14">Nucleus</location>
    </subcellularLocation>
</comment>
<keyword evidence="7 13" id="KW-0371">Homeobox</keyword>
<dbReference type="GO" id="GO:0048513">
    <property type="term" value="P:animal organ development"/>
    <property type="evidence" value="ECO:0007669"/>
    <property type="project" value="UniProtKB-ARBA"/>
</dbReference>
<feature type="region of interest" description="Disordered" evidence="15">
    <location>
        <begin position="289"/>
        <end position="308"/>
    </location>
</feature>
<dbReference type="InterPro" id="IPR009057">
    <property type="entry name" value="Homeodomain-like_sf"/>
</dbReference>
<dbReference type="GO" id="GO:0000977">
    <property type="term" value="F:RNA polymerase II transcription regulatory region sequence-specific DNA binding"/>
    <property type="evidence" value="ECO:0007669"/>
    <property type="project" value="TreeGrafter"/>
</dbReference>
<evidence type="ECO:0000256" key="13">
    <source>
        <dbReference type="PROSITE-ProRule" id="PRU00108"/>
    </source>
</evidence>
<sequence>MMIFNTAEDMATLHKSSFAGLSDETSMHHPQQTTGLGGALAGGPCRPGYGMPHSIDGILGNGTARGRNGSGESPSPDNKDMTPLTSPMGDPVKDSDNPNPSGVGLTGGGGGKTDPHHDNTAGSPRDKASEENNNNGGKGDGDGKDGEGSKGDDASKRKKRRNRTTFTSFQLEEMERVFQKTHYPDVYCREQLALRCDLTEARVQVWFQNRRAKWRKRERFQQLQGMRGIGPGGGYEMPIAPRPDAYSQVSPPGFHVGDITQPPAPVEGAMLRICRNLQNLRREFDTRKLASGQAGEGAVDSQSPMMQPSPWGHNMSSPLTSTMNPAPMQMQQSPHNSCMAPQSNLPSFMGVTNQNQLNQLNQLSQATSPIAAAAGNNAAAQFMSHAAAAQAQAQNMNTFNGQYTDTGAMHCGQEGGDRRTNSIAALRLRAKEHSTVVGMMNGYS</sequence>
<evidence type="ECO:0000259" key="16">
    <source>
        <dbReference type="PROSITE" id="PS50071"/>
    </source>
</evidence>
<dbReference type="GO" id="GO:0000981">
    <property type="term" value="F:DNA-binding transcription factor activity, RNA polymerase II-specific"/>
    <property type="evidence" value="ECO:0007669"/>
    <property type="project" value="InterPro"/>
</dbReference>
<keyword evidence="10 13" id="KW-0539">Nucleus</keyword>
<evidence type="ECO:0000256" key="2">
    <source>
        <dbReference type="ARBA" id="ARBA00005733"/>
    </source>
</evidence>